<reference evidence="2 3" key="1">
    <citation type="journal article" date="2008" name="PLoS Genet.">
        <title>The genome of Borrelia recurrentis, the agent of deadly louse-borne relapsing fever, is a degraded subset of tick-borne Borrelia duttonii.</title>
        <authorList>
            <person name="Lescot M."/>
            <person name="Audic S."/>
            <person name="Robert C."/>
            <person name="Nguyen T.T."/>
            <person name="Blanc G."/>
            <person name="Cutler S.J."/>
            <person name="Wincker P."/>
            <person name="Couloux A."/>
            <person name="Claverie J.-M."/>
            <person name="Raoult D."/>
            <person name="Drancourt M."/>
        </authorList>
    </citation>
    <scope>NUCLEOTIDE SEQUENCE [LARGE SCALE GENOMIC DNA]</scope>
    <source>
        <strain evidence="2 3">Ly</strain>
    </source>
</reference>
<dbReference type="OrthoDB" id="351019at2"/>
<evidence type="ECO:0000256" key="1">
    <source>
        <dbReference type="SAM" id="Phobius"/>
    </source>
</evidence>
<organism evidence="2 3">
    <name type="scientific">Borrelia duttonii (strain Ly)</name>
    <dbReference type="NCBI Taxonomy" id="412419"/>
    <lineage>
        <taxon>Bacteria</taxon>
        <taxon>Pseudomonadati</taxon>
        <taxon>Spirochaetota</taxon>
        <taxon>Spirochaetia</taxon>
        <taxon>Spirochaetales</taxon>
        <taxon>Borreliaceae</taxon>
        <taxon>Borrelia</taxon>
    </lineage>
</organism>
<dbReference type="AlphaFoldDB" id="B5RML3"/>
<evidence type="ECO:0000313" key="2">
    <source>
        <dbReference type="EMBL" id="ACH93599.1"/>
    </source>
</evidence>
<proteinExistence type="predicted"/>
<gene>
    <name evidence="2" type="ordered locus">BDU_670</name>
</gene>
<name>B5RML3_BORDL</name>
<dbReference type="EMBL" id="CP000976">
    <property type="protein sequence ID" value="ACH93599.1"/>
    <property type="molecule type" value="Genomic_DNA"/>
</dbReference>
<keyword evidence="1" id="KW-0472">Membrane</keyword>
<protein>
    <submittedName>
        <fullName evidence="2">Uncharacterized conserved protein</fullName>
    </submittedName>
</protein>
<keyword evidence="1" id="KW-0812">Transmembrane</keyword>
<evidence type="ECO:0000313" key="3">
    <source>
        <dbReference type="Proteomes" id="UP000000611"/>
    </source>
</evidence>
<dbReference type="HOGENOM" id="CLU_1479361_0_0_12"/>
<feature type="transmembrane region" description="Helical" evidence="1">
    <location>
        <begin position="30"/>
        <end position="51"/>
    </location>
</feature>
<dbReference type="Proteomes" id="UP000000611">
    <property type="component" value="Chromosome"/>
</dbReference>
<accession>B5RML3</accession>
<keyword evidence="1" id="KW-1133">Transmembrane helix</keyword>
<dbReference type="KEGG" id="bdu:BDU_670"/>
<dbReference type="STRING" id="412419.BDU_670"/>
<keyword evidence="3" id="KW-1185">Reference proteome</keyword>
<sequence>MNFMRNSGFNMLMKNICVCYDFLRRYCSKYLLEILIVFLLLSFLFSSYMIFCNYDNLFFRKVFYFHSEHELISDLRYLKKRKTLKENLDLLVKDFLLGNSKGFYLQFGTTNVKLLYSFMSNDVYFINLSKEFYDSFGNGAYKDSEELRVSLFVKSLKETINFNYPRDVKEIFIFIEGYILNV</sequence>